<evidence type="ECO:0000313" key="3">
    <source>
        <dbReference type="Proteomes" id="UP001153076"/>
    </source>
</evidence>
<evidence type="ECO:0000313" key="2">
    <source>
        <dbReference type="EMBL" id="KAJ8444656.1"/>
    </source>
</evidence>
<dbReference type="InterPro" id="IPR038595">
    <property type="entry name" value="LOR_sf"/>
</dbReference>
<gene>
    <name evidence="2" type="ORF">Cgig2_023719</name>
</gene>
<evidence type="ECO:0000256" key="1">
    <source>
        <dbReference type="ARBA" id="ARBA00005437"/>
    </source>
</evidence>
<dbReference type="Pfam" id="PF04525">
    <property type="entry name" value="LOR"/>
    <property type="match status" value="1"/>
</dbReference>
<dbReference type="Gene3D" id="2.40.160.200">
    <property type="entry name" value="LURP1-related"/>
    <property type="match status" value="1"/>
</dbReference>
<proteinExistence type="inferred from homology"/>
<reference evidence="2" key="1">
    <citation type="submission" date="2022-04" db="EMBL/GenBank/DDBJ databases">
        <title>Carnegiea gigantea Genome sequencing and assembly v2.</title>
        <authorList>
            <person name="Copetti D."/>
            <person name="Sanderson M.J."/>
            <person name="Burquez A."/>
            <person name="Wojciechowski M.F."/>
        </authorList>
    </citation>
    <scope>NUCLEOTIDE SEQUENCE</scope>
    <source>
        <strain evidence="2">SGP5-SGP5p</strain>
        <tissue evidence="2">Aerial part</tissue>
    </source>
</reference>
<sequence length="264" mass="29625">MSKGTAVVVRKEVVVEERYCCDGDTELTIHKTSVFSKGDGFIVYNSVGQIIFRVDSFGSVKHHLLLMDPAGKALLTLLPKRPTLHHRWEGFKGEKSDGQQKQPIFSVWKSTIIGRSSVLVQVYSNPPAEYQIDGCYSERRCTISRVHPDHGPSKTTMAQIKVKVDPIRDIEFGRDVFKLVVKAGFDSAFAMGLVLALDRINGDDDVSCYGRHHVRSYTTHNKLKLEGARLRTEEYRVSVALCMALNFAFKYSRDGEHQGNGETS</sequence>
<dbReference type="Proteomes" id="UP001153076">
    <property type="component" value="Unassembled WGS sequence"/>
</dbReference>
<dbReference type="PANTHER" id="PTHR31087">
    <property type="match status" value="1"/>
</dbReference>
<name>A0A9Q1KHV0_9CARY</name>
<comment type="similarity">
    <text evidence="1">Belongs to the LOR family.</text>
</comment>
<dbReference type="InterPro" id="IPR007612">
    <property type="entry name" value="LOR"/>
</dbReference>
<dbReference type="SUPFAM" id="SSF54518">
    <property type="entry name" value="Tubby C-terminal domain-like"/>
    <property type="match status" value="1"/>
</dbReference>
<dbReference type="AlphaFoldDB" id="A0A9Q1KHV0"/>
<dbReference type="PANTHER" id="PTHR31087:SF60">
    <property type="entry name" value="PROTEIN LURP-ONE-RELATED 5"/>
    <property type="match status" value="1"/>
</dbReference>
<keyword evidence="3" id="KW-1185">Reference proteome</keyword>
<dbReference type="EMBL" id="JAKOGI010000092">
    <property type="protein sequence ID" value="KAJ8444656.1"/>
    <property type="molecule type" value="Genomic_DNA"/>
</dbReference>
<accession>A0A9Q1KHV0</accession>
<comment type="caution">
    <text evidence="2">The sequence shown here is derived from an EMBL/GenBank/DDBJ whole genome shotgun (WGS) entry which is preliminary data.</text>
</comment>
<dbReference type="InterPro" id="IPR025659">
    <property type="entry name" value="Tubby-like_C"/>
</dbReference>
<dbReference type="OrthoDB" id="677463at2759"/>
<protein>
    <submittedName>
        <fullName evidence="2">Uncharacterized protein</fullName>
    </submittedName>
</protein>
<organism evidence="2 3">
    <name type="scientific">Carnegiea gigantea</name>
    <dbReference type="NCBI Taxonomy" id="171969"/>
    <lineage>
        <taxon>Eukaryota</taxon>
        <taxon>Viridiplantae</taxon>
        <taxon>Streptophyta</taxon>
        <taxon>Embryophyta</taxon>
        <taxon>Tracheophyta</taxon>
        <taxon>Spermatophyta</taxon>
        <taxon>Magnoliopsida</taxon>
        <taxon>eudicotyledons</taxon>
        <taxon>Gunneridae</taxon>
        <taxon>Pentapetalae</taxon>
        <taxon>Caryophyllales</taxon>
        <taxon>Cactineae</taxon>
        <taxon>Cactaceae</taxon>
        <taxon>Cactoideae</taxon>
        <taxon>Echinocereeae</taxon>
        <taxon>Carnegiea</taxon>
    </lineage>
</organism>